<reference evidence="3" key="1">
    <citation type="submission" date="2018-08" db="EMBL/GenBank/DDBJ databases">
        <authorList>
            <person name="Chevrot R."/>
        </authorList>
    </citation>
    <scope>NUCLEOTIDE SEQUENCE [LARGE SCALE GENOMIC DNA]</scope>
</reference>
<keyword evidence="1" id="KW-0472">Membrane</keyword>
<name>A0A383RI07_PAEAL</name>
<evidence type="ECO:0000256" key="1">
    <source>
        <dbReference type="SAM" id="Phobius"/>
    </source>
</evidence>
<sequence length="123" mass="14297">MKTKTINYIFMTLIIAFAIFAWFFIPNPLIQEIAVSGAILYFAIMMLLLRIKDDRKQPDRANKKTGIYSEFYKGVYIGFGIVLGINFFIQLFTDDETMKMTSRVFTYTYAAILGIIYLTTRNK</sequence>
<gene>
    <name evidence="2" type="ORF">PBLR_15153</name>
</gene>
<accession>A0A383RI07</accession>
<dbReference type="EMBL" id="LS992241">
    <property type="protein sequence ID" value="SYX86727.1"/>
    <property type="molecule type" value="Genomic_DNA"/>
</dbReference>
<evidence type="ECO:0000313" key="3">
    <source>
        <dbReference type="Proteomes" id="UP000304148"/>
    </source>
</evidence>
<dbReference type="AlphaFoldDB" id="A0A383RI07"/>
<keyword evidence="1" id="KW-1133">Transmembrane helix</keyword>
<feature type="transmembrane region" description="Helical" evidence="1">
    <location>
        <begin position="7"/>
        <end position="25"/>
    </location>
</feature>
<protein>
    <submittedName>
        <fullName evidence="2">Uncharacterized protein</fullName>
    </submittedName>
</protein>
<keyword evidence="1" id="KW-0812">Transmembrane</keyword>
<dbReference type="Proteomes" id="UP000304148">
    <property type="component" value="Chromosome"/>
</dbReference>
<organism evidence="2 3">
    <name type="scientific">Paenibacillus alvei</name>
    <name type="common">Bacillus alvei</name>
    <dbReference type="NCBI Taxonomy" id="44250"/>
    <lineage>
        <taxon>Bacteria</taxon>
        <taxon>Bacillati</taxon>
        <taxon>Bacillota</taxon>
        <taxon>Bacilli</taxon>
        <taxon>Bacillales</taxon>
        <taxon>Paenibacillaceae</taxon>
        <taxon>Paenibacillus</taxon>
    </lineage>
</organism>
<proteinExistence type="predicted"/>
<evidence type="ECO:0000313" key="2">
    <source>
        <dbReference type="EMBL" id="SYX86727.1"/>
    </source>
</evidence>
<feature type="transmembrane region" description="Helical" evidence="1">
    <location>
        <begin position="104"/>
        <end position="120"/>
    </location>
</feature>
<dbReference type="RefSeq" id="WP_138188562.1">
    <property type="nucleotide sequence ID" value="NZ_LS992241.1"/>
</dbReference>
<feature type="transmembrane region" description="Helical" evidence="1">
    <location>
        <begin position="31"/>
        <end position="51"/>
    </location>
</feature>
<feature type="transmembrane region" description="Helical" evidence="1">
    <location>
        <begin position="71"/>
        <end position="92"/>
    </location>
</feature>